<comment type="caution">
    <text evidence="2">The sequence shown here is derived from an EMBL/GenBank/DDBJ whole genome shotgun (WGS) entry which is preliminary data.</text>
</comment>
<name>A0A427XD14_9TREE</name>
<dbReference type="GeneID" id="39589900"/>
<sequence>MKFSLLTLLPLLAVAAAAPAPAGEVAAGSNNLGRAPVDVPVQEERTIGALSGSVSGVIGGAVGIVGGVLGPAVSAVEAKCGIVGGAATSLVGLLCGIGYNQGGYVGGYSVNQWKGVGGLGSLPVTLTTEQITIIKTEIIPVIGTCVQGYGGIQGGTSSWSSGAAVQCVDSLW</sequence>
<gene>
    <name evidence="2" type="ORF">EHS24_005357</name>
</gene>
<reference evidence="2 3" key="1">
    <citation type="submission" date="2018-11" db="EMBL/GenBank/DDBJ databases">
        <title>Genome sequence of Apiotrichum porosum DSM 27194.</title>
        <authorList>
            <person name="Aliyu H."/>
            <person name="Gorte O."/>
            <person name="Ochsenreither K."/>
        </authorList>
    </citation>
    <scope>NUCLEOTIDE SEQUENCE [LARGE SCALE GENOMIC DNA]</scope>
    <source>
        <strain evidence="2 3">DSM 27194</strain>
    </source>
</reference>
<evidence type="ECO:0000256" key="1">
    <source>
        <dbReference type="SAM" id="SignalP"/>
    </source>
</evidence>
<dbReference type="Proteomes" id="UP000279236">
    <property type="component" value="Unassembled WGS sequence"/>
</dbReference>
<proteinExistence type="predicted"/>
<keyword evidence="3" id="KW-1185">Reference proteome</keyword>
<evidence type="ECO:0000313" key="2">
    <source>
        <dbReference type="EMBL" id="RSH76779.1"/>
    </source>
</evidence>
<accession>A0A427XD14</accession>
<dbReference type="AlphaFoldDB" id="A0A427XD14"/>
<keyword evidence="1" id="KW-0732">Signal</keyword>
<feature type="signal peptide" evidence="1">
    <location>
        <begin position="1"/>
        <end position="17"/>
    </location>
</feature>
<dbReference type="RefSeq" id="XP_028471926.1">
    <property type="nucleotide sequence ID" value="XM_028620884.1"/>
</dbReference>
<evidence type="ECO:0000313" key="3">
    <source>
        <dbReference type="Proteomes" id="UP000279236"/>
    </source>
</evidence>
<organism evidence="2 3">
    <name type="scientific">Apiotrichum porosum</name>
    <dbReference type="NCBI Taxonomy" id="105984"/>
    <lineage>
        <taxon>Eukaryota</taxon>
        <taxon>Fungi</taxon>
        <taxon>Dikarya</taxon>
        <taxon>Basidiomycota</taxon>
        <taxon>Agaricomycotina</taxon>
        <taxon>Tremellomycetes</taxon>
        <taxon>Trichosporonales</taxon>
        <taxon>Trichosporonaceae</taxon>
        <taxon>Apiotrichum</taxon>
    </lineage>
</organism>
<feature type="chain" id="PRO_5019581976" evidence="1">
    <location>
        <begin position="18"/>
        <end position="172"/>
    </location>
</feature>
<protein>
    <submittedName>
        <fullName evidence="2">Uncharacterized protein</fullName>
    </submittedName>
</protein>
<dbReference type="EMBL" id="RSCE01000021">
    <property type="protein sequence ID" value="RSH76779.1"/>
    <property type="molecule type" value="Genomic_DNA"/>
</dbReference>